<reference evidence="1" key="1">
    <citation type="submission" date="2022-06" db="EMBL/GenBank/DDBJ databases">
        <title>Isolation of gut microbiota from human fecal samples.</title>
        <authorList>
            <person name="Pamer E.G."/>
            <person name="Barat B."/>
            <person name="Waligurski E."/>
            <person name="Medina S."/>
            <person name="Paddock L."/>
            <person name="Mostad J."/>
        </authorList>
    </citation>
    <scope>NUCLEOTIDE SEQUENCE</scope>
    <source>
        <strain evidence="1">DFI.5.57</strain>
    </source>
</reference>
<sequence length="256" mass="29277">MGHIKFLLKFGEESHLKEFAKGSLYCSNAETFWGIEDKQKIKGQGDILEAGSRIFSQNMTMQSLDTGSITSFNMSGNILVHLEPAKHIPVFCLFTVYEDDCGIDKNGQYIINLSEEKKETIKKHFPKANSVAIITEPYKFLDDVSESIGCEIKHGEVHYFHIDKGLEIEGSNQRAIDMEYMKYLMQDVPPVIKDGKTTYSFQADYVFRALFCKDVFFSDEQEYRIVLPHEKVSKGTSYPVKLSESIKILSLSEFFK</sequence>
<dbReference type="Proteomes" id="UP001206236">
    <property type="component" value="Unassembled WGS sequence"/>
</dbReference>
<gene>
    <name evidence="1" type="ORF">NE632_06125</name>
</gene>
<proteinExistence type="predicted"/>
<protein>
    <submittedName>
        <fullName evidence="1">Uncharacterized protein</fullName>
    </submittedName>
</protein>
<accession>A0AAW5KLQ2</accession>
<evidence type="ECO:0000313" key="1">
    <source>
        <dbReference type="EMBL" id="MCQ5152883.1"/>
    </source>
</evidence>
<evidence type="ECO:0000313" key="2">
    <source>
        <dbReference type="Proteomes" id="UP001206236"/>
    </source>
</evidence>
<dbReference type="EMBL" id="JANGCN010000010">
    <property type="protein sequence ID" value="MCQ5152883.1"/>
    <property type="molecule type" value="Genomic_DNA"/>
</dbReference>
<comment type="caution">
    <text evidence="1">The sequence shown here is derived from an EMBL/GenBank/DDBJ whole genome shotgun (WGS) entry which is preliminary data.</text>
</comment>
<dbReference type="RefSeq" id="WP_256321882.1">
    <property type="nucleotide sequence ID" value="NZ_JANGCN010000010.1"/>
</dbReference>
<name>A0AAW5KLQ2_9FIRM</name>
<organism evidence="1 2">
    <name type="scientific">Ruminococcus bicirculans</name>
    <name type="common">ex Wegman et al. 2014</name>
    <dbReference type="NCBI Taxonomy" id="1160721"/>
    <lineage>
        <taxon>Bacteria</taxon>
        <taxon>Bacillati</taxon>
        <taxon>Bacillota</taxon>
        <taxon>Clostridia</taxon>
        <taxon>Eubacteriales</taxon>
        <taxon>Oscillospiraceae</taxon>
        <taxon>Ruminococcus</taxon>
    </lineage>
</organism>
<dbReference type="AlphaFoldDB" id="A0AAW5KLQ2"/>